<dbReference type="Proteomes" id="UP000245962">
    <property type="component" value="Unassembled WGS sequence"/>
</dbReference>
<dbReference type="Pfam" id="PF00512">
    <property type="entry name" value="HisKA"/>
    <property type="match status" value="1"/>
</dbReference>
<dbReference type="RefSeq" id="WP_116695601.1">
    <property type="nucleotide sequence ID" value="NZ_QEHR01000014.1"/>
</dbReference>
<keyword evidence="11" id="KW-1185">Reference proteome</keyword>
<dbReference type="Gene3D" id="1.10.287.130">
    <property type="match status" value="1"/>
</dbReference>
<dbReference type="AlphaFoldDB" id="A0A2U0HUA4"/>
<evidence type="ECO:0000256" key="1">
    <source>
        <dbReference type="ARBA" id="ARBA00000085"/>
    </source>
</evidence>
<keyword evidence="8" id="KW-0472">Membrane</keyword>
<sequence>MKLLNYTTTYFSILLLVLISIWAVLFYYAMFDEIYDSLDDGLENQKMLVMQYAANNPAVLDKPKFNESGYTIKKVPFSEINNFKDQYRDTLMYMQNEEEFEPVRLLESVFKQDDEYYKIKIVTSMVEEDDQLHNLLIYLIVLYVVLLLSILLLNNVFLRNVWKPFYRLMAQLKTFNIEKDGNIEFQPTNIEEFSLLNTQVEKLLEKSKQRYNDQKQFIENAAHELQTPLAITINRIELVLEENDLKEQQAAKLVSALENLERLTRLNKSLLLLSKIDNNQFTAQEPVSIPKLIQKCVADFTDIAAHKNMAINVSEHSHLVIDINMDLAIVLFTNLIKNAVSHGKPGTKVSIEIDKTSVTVQNISEAKTLDTERLFSRFYKKDASSSSTGLGLAISKAIAEKYGYRLHYFYERDIQHFKVTF</sequence>
<comment type="catalytic activity">
    <reaction evidence="1">
        <text>ATP + protein L-histidine = ADP + protein N-phospho-L-histidine.</text>
        <dbReference type="EC" id="2.7.13.3"/>
    </reaction>
</comment>
<dbReference type="InterPro" id="IPR036097">
    <property type="entry name" value="HisK_dim/P_sf"/>
</dbReference>
<evidence type="ECO:0000313" key="11">
    <source>
        <dbReference type="Proteomes" id="UP000245962"/>
    </source>
</evidence>
<dbReference type="GO" id="GO:0005886">
    <property type="term" value="C:plasma membrane"/>
    <property type="evidence" value="ECO:0007669"/>
    <property type="project" value="TreeGrafter"/>
</dbReference>
<evidence type="ECO:0000259" key="9">
    <source>
        <dbReference type="PROSITE" id="PS50109"/>
    </source>
</evidence>
<dbReference type="CDD" id="cd00082">
    <property type="entry name" value="HisKA"/>
    <property type="match status" value="1"/>
</dbReference>
<dbReference type="OrthoDB" id="9808408at2"/>
<evidence type="ECO:0000256" key="2">
    <source>
        <dbReference type="ARBA" id="ARBA00012438"/>
    </source>
</evidence>
<dbReference type="InterPro" id="IPR003594">
    <property type="entry name" value="HATPase_dom"/>
</dbReference>
<keyword evidence="6 10" id="KW-0418">Kinase</keyword>
<feature type="domain" description="Histidine kinase" evidence="9">
    <location>
        <begin position="220"/>
        <end position="421"/>
    </location>
</feature>
<gene>
    <name evidence="10" type="ORF">DDV96_15045</name>
</gene>
<organism evidence="10 11">
    <name type="scientific">Marixanthomonas spongiae</name>
    <dbReference type="NCBI Taxonomy" id="2174845"/>
    <lineage>
        <taxon>Bacteria</taxon>
        <taxon>Pseudomonadati</taxon>
        <taxon>Bacteroidota</taxon>
        <taxon>Flavobacteriia</taxon>
        <taxon>Flavobacteriales</taxon>
        <taxon>Flavobacteriaceae</taxon>
        <taxon>Marixanthomonas</taxon>
    </lineage>
</organism>
<evidence type="ECO:0000256" key="4">
    <source>
        <dbReference type="ARBA" id="ARBA00022679"/>
    </source>
</evidence>
<keyword evidence="3" id="KW-0597">Phosphoprotein</keyword>
<evidence type="ECO:0000313" key="10">
    <source>
        <dbReference type="EMBL" id="PVW12425.1"/>
    </source>
</evidence>
<dbReference type="InterPro" id="IPR050428">
    <property type="entry name" value="TCS_sensor_his_kinase"/>
</dbReference>
<dbReference type="EC" id="2.7.13.3" evidence="2"/>
<keyword evidence="7 8" id="KW-1133">Transmembrane helix</keyword>
<dbReference type="Gene3D" id="3.30.565.10">
    <property type="entry name" value="Histidine kinase-like ATPase, C-terminal domain"/>
    <property type="match status" value="1"/>
</dbReference>
<keyword evidence="5 8" id="KW-0812">Transmembrane</keyword>
<dbReference type="SUPFAM" id="SSF47384">
    <property type="entry name" value="Homodimeric domain of signal transducing histidine kinase"/>
    <property type="match status" value="1"/>
</dbReference>
<evidence type="ECO:0000256" key="6">
    <source>
        <dbReference type="ARBA" id="ARBA00022777"/>
    </source>
</evidence>
<dbReference type="GO" id="GO:0000155">
    <property type="term" value="F:phosphorelay sensor kinase activity"/>
    <property type="evidence" value="ECO:0007669"/>
    <property type="project" value="InterPro"/>
</dbReference>
<evidence type="ECO:0000256" key="3">
    <source>
        <dbReference type="ARBA" id="ARBA00022553"/>
    </source>
</evidence>
<proteinExistence type="predicted"/>
<dbReference type="PANTHER" id="PTHR45436">
    <property type="entry name" value="SENSOR HISTIDINE KINASE YKOH"/>
    <property type="match status" value="1"/>
</dbReference>
<evidence type="ECO:0000256" key="5">
    <source>
        <dbReference type="ARBA" id="ARBA00022692"/>
    </source>
</evidence>
<accession>A0A2U0HUA4</accession>
<dbReference type="InterPro" id="IPR005467">
    <property type="entry name" value="His_kinase_dom"/>
</dbReference>
<dbReference type="EMBL" id="QEHR01000014">
    <property type="protein sequence ID" value="PVW12425.1"/>
    <property type="molecule type" value="Genomic_DNA"/>
</dbReference>
<dbReference type="InterPro" id="IPR036890">
    <property type="entry name" value="HATPase_C_sf"/>
</dbReference>
<reference evidence="10 11" key="1">
    <citation type="submission" date="2018-04" db="EMBL/GenBank/DDBJ databases">
        <title>Marixanthomonas spongiae HN-E44 sp. nov., isolated from a marine sponge.</title>
        <authorList>
            <person name="Luo L."/>
            <person name="Zhuang L."/>
        </authorList>
    </citation>
    <scope>NUCLEOTIDE SEQUENCE [LARGE SCALE GENOMIC DNA]</scope>
    <source>
        <strain evidence="10 11">HN-E44</strain>
    </source>
</reference>
<dbReference type="PROSITE" id="PS50109">
    <property type="entry name" value="HIS_KIN"/>
    <property type="match status" value="1"/>
</dbReference>
<name>A0A2U0HUA4_9FLAO</name>
<dbReference type="InterPro" id="IPR003661">
    <property type="entry name" value="HisK_dim/P_dom"/>
</dbReference>
<dbReference type="PANTHER" id="PTHR45436:SF5">
    <property type="entry name" value="SENSOR HISTIDINE KINASE TRCS"/>
    <property type="match status" value="1"/>
</dbReference>
<comment type="caution">
    <text evidence="10">The sequence shown here is derived from an EMBL/GenBank/DDBJ whole genome shotgun (WGS) entry which is preliminary data.</text>
</comment>
<protein>
    <recommendedName>
        <fullName evidence="2">histidine kinase</fullName>
        <ecNumber evidence="2">2.7.13.3</ecNumber>
    </recommendedName>
</protein>
<dbReference type="SMART" id="SM00388">
    <property type="entry name" value="HisKA"/>
    <property type="match status" value="1"/>
</dbReference>
<dbReference type="Pfam" id="PF02518">
    <property type="entry name" value="HATPase_c"/>
    <property type="match status" value="1"/>
</dbReference>
<feature type="transmembrane region" description="Helical" evidence="8">
    <location>
        <begin position="12"/>
        <end position="30"/>
    </location>
</feature>
<evidence type="ECO:0000256" key="8">
    <source>
        <dbReference type="SAM" id="Phobius"/>
    </source>
</evidence>
<keyword evidence="4" id="KW-0808">Transferase</keyword>
<dbReference type="SUPFAM" id="SSF55874">
    <property type="entry name" value="ATPase domain of HSP90 chaperone/DNA topoisomerase II/histidine kinase"/>
    <property type="match status" value="1"/>
</dbReference>
<feature type="transmembrane region" description="Helical" evidence="8">
    <location>
        <begin position="135"/>
        <end position="158"/>
    </location>
</feature>
<evidence type="ECO:0000256" key="7">
    <source>
        <dbReference type="ARBA" id="ARBA00022989"/>
    </source>
</evidence>